<accession>A0A419WIK4</accession>
<keyword evidence="3" id="KW-1185">Reference proteome</keyword>
<comment type="caution">
    <text evidence="2">The sequence shown here is derived from an EMBL/GenBank/DDBJ whole genome shotgun (WGS) entry which is preliminary data.</text>
</comment>
<gene>
    <name evidence="2" type="ORF">ATJ93_2132</name>
</gene>
<dbReference type="OrthoDB" id="203413at2157"/>
<keyword evidence="1" id="KW-0812">Transmembrane</keyword>
<dbReference type="AlphaFoldDB" id="A0A419WIK4"/>
<dbReference type="EMBL" id="RAPO01000002">
    <property type="protein sequence ID" value="RKD95280.1"/>
    <property type="molecule type" value="Genomic_DNA"/>
</dbReference>
<name>A0A419WIK4_9EURY</name>
<evidence type="ECO:0000256" key="1">
    <source>
        <dbReference type="SAM" id="Phobius"/>
    </source>
</evidence>
<evidence type="ECO:0000313" key="3">
    <source>
        <dbReference type="Proteomes" id="UP000283805"/>
    </source>
</evidence>
<dbReference type="Proteomes" id="UP000283805">
    <property type="component" value="Unassembled WGS sequence"/>
</dbReference>
<feature type="transmembrane region" description="Helical" evidence="1">
    <location>
        <begin position="12"/>
        <end position="33"/>
    </location>
</feature>
<keyword evidence="1" id="KW-0472">Membrane</keyword>
<proteinExistence type="predicted"/>
<keyword evidence="1" id="KW-1133">Transmembrane helix</keyword>
<feature type="transmembrane region" description="Helical" evidence="1">
    <location>
        <begin position="39"/>
        <end position="59"/>
    </location>
</feature>
<organism evidence="2 3">
    <name type="scientific">Halopiger aswanensis</name>
    <dbReference type="NCBI Taxonomy" id="148449"/>
    <lineage>
        <taxon>Archaea</taxon>
        <taxon>Methanobacteriati</taxon>
        <taxon>Methanobacteriota</taxon>
        <taxon>Stenosarchaea group</taxon>
        <taxon>Halobacteria</taxon>
        <taxon>Halobacteriales</taxon>
        <taxon>Natrialbaceae</taxon>
        <taxon>Halopiger</taxon>
    </lineage>
</organism>
<reference evidence="2 3" key="1">
    <citation type="submission" date="2018-09" db="EMBL/GenBank/DDBJ databases">
        <title>Genomic Encyclopedia of Archaeal and Bacterial Type Strains, Phase II (KMG-II): from individual species to whole genera.</title>
        <authorList>
            <person name="Goeker M."/>
        </authorList>
    </citation>
    <scope>NUCLEOTIDE SEQUENCE [LARGE SCALE GENOMIC DNA]</scope>
    <source>
        <strain evidence="2 3">DSM 13151</strain>
    </source>
</reference>
<feature type="transmembrane region" description="Helical" evidence="1">
    <location>
        <begin position="100"/>
        <end position="116"/>
    </location>
</feature>
<protein>
    <submittedName>
        <fullName evidence="2">Uncharacterized protein</fullName>
    </submittedName>
</protein>
<evidence type="ECO:0000313" key="2">
    <source>
        <dbReference type="EMBL" id="RKD95280.1"/>
    </source>
</evidence>
<feature type="transmembrane region" description="Helical" evidence="1">
    <location>
        <begin position="68"/>
        <end position="88"/>
    </location>
</feature>
<dbReference type="RefSeq" id="WP_120244566.1">
    <property type="nucleotide sequence ID" value="NZ_RAPO01000002.1"/>
</dbReference>
<sequence length="117" mass="12257">MDGTDLSDGSATISRAVFLAVALYFALLVYGTIASEPLATYAAEFVFGAIAVGLGTVLYRRWGRRSSTVLGAAVCLVAGGVLQFAYLFSRSAALDNLSSLVVFAGVGLYIYAAWTVE</sequence>